<sequence>MRWEIILGEIEAFLLVPAVLSVFGHIWFHLVEALLGEWFIQRYNIDVRSSKLKTEESFH</sequence>
<dbReference type="Proteomes" id="UP000283975">
    <property type="component" value="Unassembled WGS sequence"/>
</dbReference>
<feature type="transmembrane region" description="Helical" evidence="1">
    <location>
        <begin position="12"/>
        <end position="30"/>
    </location>
</feature>
<organism evidence="2 5">
    <name type="scientific">Enterocloster bolteae</name>
    <dbReference type="NCBI Taxonomy" id="208479"/>
    <lineage>
        <taxon>Bacteria</taxon>
        <taxon>Bacillati</taxon>
        <taxon>Bacillota</taxon>
        <taxon>Clostridia</taxon>
        <taxon>Lachnospirales</taxon>
        <taxon>Lachnospiraceae</taxon>
        <taxon>Enterocloster</taxon>
    </lineage>
</organism>
<dbReference type="EMBL" id="QRZM01000009">
    <property type="protein sequence ID" value="RGV73636.1"/>
    <property type="molecule type" value="Genomic_DNA"/>
</dbReference>
<keyword evidence="1" id="KW-1133">Transmembrane helix</keyword>
<dbReference type="EMBL" id="QSHZ01000004">
    <property type="protein sequence ID" value="RHC57693.1"/>
    <property type="molecule type" value="Genomic_DNA"/>
</dbReference>
<comment type="caution">
    <text evidence="2">The sequence shown here is derived from an EMBL/GenBank/DDBJ whole genome shotgun (WGS) entry which is preliminary data.</text>
</comment>
<evidence type="ECO:0000313" key="5">
    <source>
        <dbReference type="Proteomes" id="UP000284543"/>
    </source>
</evidence>
<reference evidence="4 5" key="1">
    <citation type="submission" date="2018-08" db="EMBL/GenBank/DDBJ databases">
        <title>A genome reference for cultivated species of the human gut microbiota.</title>
        <authorList>
            <person name="Zou Y."/>
            <person name="Xue W."/>
            <person name="Luo G."/>
        </authorList>
    </citation>
    <scope>NUCLEOTIDE SEQUENCE [LARGE SCALE GENOMIC DNA]</scope>
    <source>
        <strain evidence="2 5">AF14-18</strain>
        <strain evidence="3 4">AM35-14</strain>
    </source>
</reference>
<keyword evidence="1" id="KW-0472">Membrane</keyword>
<dbReference type="Proteomes" id="UP000284543">
    <property type="component" value="Unassembled WGS sequence"/>
</dbReference>
<proteinExistence type="predicted"/>
<evidence type="ECO:0000313" key="3">
    <source>
        <dbReference type="EMBL" id="RHC57693.1"/>
    </source>
</evidence>
<evidence type="ECO:0000313" key="4">
    <source>
        <dbReference type="Proteomes" id="UP000283975"/>
    </source>
</evidence>
<name>A0A412Z0Z3_9FIRM</name>
<dbReference type="AlphaFoldDB" id="A0A412Z0Z3"/>
<accession>A0A412Z0Z3</accession>
<evidence type="ECO:0000313" key="2">
    <source>
        <dbReference type="EMBL" id="RGV73636.1"/>
    </source>
</evidence>
<keyword evidence="1" id="KW-0812">Transmembrane</keyword>
<evidence type="ECO:0000256" key="1">
    <source>
        <dbReference type="SAM" id="Phobius"/>
    </source>
</evidence>
<gene>
    <name evidence="3" type="ORF">DW839_05720</name>
    <name evidence="2" type="ORF">DWW02_19815</name>
</gene>
<protein>
    <submittedName>
        <fullName evidence="2">Uncharacterized protein</fullName>
    </submittedName>
</protein>